<dbReference type="Proteomes" id="UP000568696">
    <property type="component" value="Unassembled WGS sequence"/>
</dbReference>
<dbReference type="InterPro" id="IPR002938">
    <property type="entry name" value="FAD-bd"/>
</dbReference>
<dbReference type="AlphaFoldDB" id="A0A7X8MVC5"/>
<dbReference type="InterPro" id="IPR036188">
    <property type="entry name" value="FAD/NAD-bd_sf"/>
</dbReference>
<comment type="caution">
    <text evidence="2">The sequence shown here is derived from an EMBL/GenBank/DDBJ whole genome shotgun (WGS) entry which is preliminary data.</text>
</comment>
<feature type="domain" description="FAD-binding" evidence="1">
    <location>
        <begin position="7"/>
        <end position="310"/>
    </location>
</feature>
<dbReference type="PANTHER" id="PTHR42685:SF22">
    <property type="entry name" value="CONDITIONED MEDIUM FACTOR RECEPTOR 1"/>
    <property type="match status" value="1"/>
</dbReference>
<dbReference type="Gene3D" id="3.50.50.60">
    <property type="entry name" value="FAD/NAD(P)-binding domain"/>
    <property type="match status" value="1"/>
</dbReference>
<evidence type="ECO:0000313" key="3">
    <source>
        <dbReference type="Proteomes" id="UP000568696"/>
    </source>
</evidence>
<sequence length="417" mass="44387">MGRMSVVDVLVVGAGPAGAAAAIHAADAGLEVLLVDAATFPRDKTCGDGLTPRAIHSLARLGLADEVTRDYRNKGLKLRGFGGSVTAPWPEGHYGTVGSAMPRTEFDHLVVRAAVARGATLWEDATATAVTREGRSIGEVTVRHGGVDKQVRARWILVADGVRSTFGKLLGREWHRGEVYGIAARSYCTSPMSTEPWIHSDVELLDDTGTVQPGYGWIFPLGDGRVNLGAGALSTDARPAKVNTKKLLAHYAARKRQEWQLGPEQDVASALLPMGGAVSNVAGPNWMLIGDAAALVNPLNGEGIDYGLESAEMAVGLLQEGRDLTLVWPHLLRETYGEAFLLARTAARLLTYPTFLPLVGPLGLRGPVGAVIMPAAARLMGNLITDEDRDLIARAWRLSGAAVSRARRDTPLWSTTA</sequence>
<evidence type="ECO:0000259" key="1">
    <source>
        <dbReference type="Pfam" id="PF01494"/>
    </source>
</evidence>
<evidence type="ECO:0000313" key="2">
    <source>
        <dbReference type="EMBL" id="NLP39127.1"/>
    </source>
</evidence>
<protein>
    <submittedName>
        <fullName evidence="2">Geranylgeranyl reductase family protein</fullName>
    </submittedName>
</protein>
<dbReference type="InterPro" id="IPR050407">
    <property type="entry name" value="Geranylgeranyl_reductase"/>
</dbReference>
<gene>
    <name evidence="2" type="ORF">GX356_05320</name>
</gene>
<dbReference type="Pfam" id="PF01494">
    <property type="entry name" value="FAD_binding_3"/>
    <property type="match status" value="1"/>
</dbReference>
<name>A0A7X8MVC5_9CORY</name>
<organism evidence="2 3">
    <name type="scientific">Corynebacterium pollutisoli</name>
    <dbReference type="NCBI Taxonomy" id="1610489"/>
    <lineage>
        <taxon>Bacteria</taxon>
        <taxon>Bacillati</taxon>
        <taxon>Actinomycetota</taxon>
        <taxon>Actinomycetes</taxon>
        <taxon>Mycobacteriales</taxon>
        <taxon>Corynebacteriaceae</taxon>
        <taxon>Corynebacterium</taxon>
    </lineage>
</organism>
<dbReference type="PRINTS" id="PR00420">
    <property type="entry name" value="RNGMNOXGNASE"/>
</dbReference>
<dbReference type="InterPro" id="IPR011777">
    <property type="entry name" value="Geranylgeranyl_Rdtase_fam"/>
</dbReference>
<dbReference type="GO" id="GO:0016628">
    <property type="term" value="F:oxidoreductase activity, acting on the CH-CH group of donors, NAD or NADP as acceptor"/>
    <property type="evidence" value="ECO:0007669"/>
    <property type="project" value="InterPro"/>
</dbReference>
<dbReference type="PANTHER" id="PTHR42685">
    <property type="entry name" value="GERANYLGERANYL DIPHOSPHATE REDUCTASE"/>
    <property type="match status" value="1"/>
</dbReference>
<accession>A0A7X8MVC5</accession>
<dbReference type="EMBL" id="JAAYSN010000134">
    <property type="protein sequence ID" value="NLP39127.1"/>
    <property type="molecule type" value="Genomic_DNA"/>
</dbReference>
<dbReference type="NCBIfam" id="TIGR02032">
    <property type="entry name" value="GG-red-SF"/>
    <property type="match status" value="1"/>
</dbReference>
<proteinExistence type="predicted"/>
<reference evidence="2 3" key="1">
    <citation type="journal article" date="2020" name="Biotechnol. Biofuels">
        <title>New insights from the biogas microbiome by comprehensive genome-resolved metagenomics of nearly 1600 species originating from multiple anaerobic digesters.</title>
        <authorList>
            <person name="Campanaro S."/>
            <person name="Treu L."/>
            <person name="Rodriguez-R L.M."/>
            <person name="Kovalovszki A."/>
            <person name="Ziels R.M."/>
            <person name="Maus I."/>
            <person name="Zhu X."/>
            <person name="Kougias P.G."/>
            <person name="Basile A."/>
            <person name="Luo G."/>
            <person name="Schluter A."/>
            <person name="Konstantinidis K.T."/>
            <person name="Angelidaki I."/>
        </authorList>
    </citation>
    <scope>NUCLEOTIDE SEQUENCE [LARGE SCALE GENOMIC DNA]</scope>
    <source>
        <strain evidence="2">AS23ysBPME_344</strain>
    </source>
</reference>
<dbReference type="GO" id="GO:0071949">
    <property type="term" value="F:FAD binding"/>
    <property type="evidence" value="ECO:0007669"/>
    <property type="project" value="InterPro"/>
</dbReference>
<dbReference type="SUPFAM" id="SSF51905">
    <property type="entry name" value="FAD/NAD(P)-binding domain"/>
    <property type="match status" value="1"/>
</dbReference>